<dbReference type="GO" id="GO:0042593">
    <property type="term" value="P:glucose homeostasis"/>
    <property type="evidence" value="ECO:0007669"/>
    <property type="project" value="TreeGrafter"/>
</dbReference>
<protein>
    <submittedName>
        <fullName evidence="3">Sugar phosphate isomerase</fullName>
    </submittedName>
</protein>
<evidence type="ECO:0000313" key="4">
    <source>
        <dbReference type="Proteomes" id="UP000435649"/>
    </source>
</evidence>
<dbReference type="GO" id="GO:0005829">
    <property type="term" value="C:cytosol"/>
    <property type="evidence" value="ECO:0007669"/>
    <property type="project" value="TreeGrafter"/>
</dbReference>
<dbReference type="GO" id="GO:0030246">
    <property type="term" value="F:carbohydrate binding"/>
    <property type="evidence" value="ECO:0007669"/>
    <property type="project" value="TreeGrafter"/>
</dbReference>
<dbReference type="InterPro" id="IPR001347">
    <property type="entry name" value="SIS_dom"/>
</dbReference>
<evidence type="ECO:0000259" key="2">
    <source>
        <dbReference type="PROSITE" id="PS51464"/>
    </source>
</evidence>
<keyword evidence="1" id="KW-0119">Carbohydrate metabolism</keyword>
<dbReference type="PANTHER" id="PTHR10088:SF4">
    <property type="entry name" value="GLUCOKINASE REGULATORY PROTEIN"/>
    <property type="match status" value="1"/>
</dbReference>
<dbReference type="Pfam" id="PF22645">
    <property type="entry name" value="GKRP_SIS_N"/>
    <property type="match status" value="1"/>
</dbReference>
<dbReference type="GO" id="GO:0070095">
    <property type="term" value="F:fructose-6-phosphate binding"/>
    <property type="evidence" value="ECO:0007669"/>
    <property type="project" value="TreeGrafter"/>
</dbReference>
<sequence length="545" mass="59482">MKPETLAAAEHFIENETEFHLGFLPTEQSNPKTRSMEADFARSTADGVRTLQKPDRDVLAMAERVLGSPAFARMADDGIRTVRNGGRIVFSGCGATGRLSILLESMWREYFAPAGDPLADAAAGIMTGGDYALVKSVEAFEDYQNFGRRQAADLGIGPKDMLVAITEGGETSSVIGTVKESAERGAAVYLLFNNPAALLRERLVRCREVIDDPRVTVLDLSCGPMALAGSTRMQATTSEQLVGGALLETVLAGLEGRPAPEFAAEFGRVLDHLESEESVRQLAEAIDFEAELYRGGGKVTYLADDYLLDIFTDTTERSPTFMLPPFRRNDDTASPMPWAFVKNPLHTTRGTWRNMLHRAPRCLNWTRQDYIAMESPQKIVDNPPQIDAEALYRFEVGNEPAPERFAGAASGAILVEVAGSAGNAALEAAAKQWKVIRKLEISSGASDSPLHLMNHMALKLALNTISTGTMARLGRVAGNWMSWVSISNKKLIDRAIRLVSELGGVPYREACLALFETAAEMESEDWSGREKPSPVQLTLARLRRG</sequence>
<evidence type="ECO:0000256" key="1">
    <source>
        <dbReference type="ARBA" id="ARBA00023277"/>
    </source>
</evidence>
<dbReference type="EMBL" id="VUNS01000002">
    <property type="protein sequence ID" value="MST96078.1"/>
    <property type="molecule type" value="Genomic_DNA"/>
</dbReference>
<proteinExistence type="predicted"/>
<reference evidence="3 4" key="1">
    <citation type="submission" date="2019-08" db="EMBL/GenBank/DDBJ databases">
        <title>In-depth cultivation of the pig gut microbiome towards novel bacterial diversity and tailored functional studies.</title>
        <authorList>
            <person name="Wylensek D."/>
            <person name="Hitch T.C.A."/>
            <person name="Clavel T."/>
        </authorList>
    </citation>
    <scope>NUCLEOTIDE SEQUENCE [LARGE SCALE GENOMIC DNA]</scope>
    <source>
        <strain evidence="3 4">BBE-744-WT-12</strain>
    </source>
</reference>
<dbReference type="InterPro" id="IPR046348">
    <property type="entry name" value="SIS_dom_sf"/>
</dbReference>
<feature type="domain" description="SIS" evidence="2">
    <location>
        <begin position="78"/>
        <end position="257"/>
    </location>
</feature>
<dbReference type="SUPFAM" id="SSF53697">
    <property type="entry name" value="SIS domain"/>
    <property type="match status" value="2"/>
</dbReference>
<name>A0A844G0G4_9BACT</name>
<dbReference type="Proteomes" id="UP000435649">
    <property type="component" value="Unassembled WGS sequence"/>
</dbReference>
<accession>A0A844G0G4</accession>
<dbReference type="GO" id="GO:1901135">
    <property type="term" value="P:carbohydrate derivative metabolic process"/>
    <property type="evidence" value="ECO:0007669"/>
    <property type="project" value="InterPro"/>
</dbReference>
<dbReference type="GO" id="GO:0016853">
    <property type="term" value="F:isomerase activity"/>
    <property type="evidence" value="ECO:0007669"/>
    <property type="project" value="UniProtKB-KW"/>
</dbReference>
<gene>
    <name evidence="3" type="ORF">FYJ85_03340</name>
</gene>
<dbReference type="PANTHER" id="PTHR10088">
    <property type="entry name" value="GLUCOKINASE REGULATORY PROTEIN"/>
    <property type="match status" value="1"/>
</dbReference>
<dbReference type="PROSITE" id="PS51464">
    <property type="entry name" value="SIS"/>
    <property type="match status" value="1"/>
</dbReference>
<keyword evidence="4" id="KW-1185">Reference proteome</keyword>
<comment type="caution">
    <text evidence="3">The sequence shown here is derived from an EMBL/GenBank/DDBJ whole genome shotgun (WGS) entry which is preliminary data.</text>
</comment>
<organism evidence="3 4">
    <name type="scientific">Victivallis lenta</name>
    <dbReference type="NCBI Taxonomy" id="2606640"/>
    <lineage>
        <taxon>Bacteria</taxon>
        <taxon>Pseudomonadati</taxon>
        <taxon>Lentisphaerota</taxon>
        <taxon>Lentisphaeria</taxon>
        <taxon>Victivallales</taxon>
        <taxon>Victivallaceae</taxon>
        <taxon>Victivallis</taxon>
    </lineage>
</organism>
<dbReference type="RefSeq" id="WP_154416985.1">
    <property type="nucleotide sequence ID" value="NZ_VUNS01000002.1"/>
</dbReference>
<keyword evidence="3" id="KW-0413">Isomerase</keyword>
<dbReference type="GO" id="GO:0019899">
    <property type="term" value="F:enzyme binding"/>
    <property type="evidence" value="ECO:0007669"/>
    <property type="project" value="TreeGrafter"/>
</dbReference>
<dbReference type="InterPro" id="IPR040190">
    <property type="entry name" value="MURQ/GCKR"/>
</dbReference>
<dbReference type="AlphaFoldDB" id="A0A844G0G4"/>
<evidence type="ECO:0000313" key="3">
    <source>
        <dbReference type="EMBL" id="MST96078.1"/>
    </source>
</evidence>
<dbReference type="GO" id="GO:0004857">
    <property type="term" value="F:enzyme inhibitor activity"/>
    <property type="evidence" value="ECO:0007669"/>
    <property type="project" value="TreeGrafter"/>
</dbReference>
<dbReference type="GO" id="GO:0009750">
    <property type="term" value="P:response to fructose"/>
    <property type="evidence" value="ECO:0007669"/>
    <property type="project" value="TreeGrafter"/>
</dbReference>
<dbReference type="Gene3D" id="3.40.50.10490">
    <property type="entry name" value="Glucose-6-phosphate isomerase like protein, domain 1"/>
    <property type="match status" value="2"/>
</dbReference>